<dbReference type="Proteomes" id="UP000278288">
    <property type="component" value="Chromosome"/>
</dbReference>
<dbReference type="CDD" id="cd04186">
    <property type="entry name" value="GT_2_like_c"/>
    <property type="match status" value="1"/>
</dbReference>
<accession>A0AAD0YRV6</accession>
<feature type="domain" description="Glycosyltransferase 2-like" evidence="1">
    <location>
        <begin position="7"/>
        <end position="183"/>
    </location>
</feature>
<dbReference type="Gene3D" id="3.90.550.10">
    <property type="entry name" value="Spore Coat Polysaccharide Biosynthesis Protein SpsA, Chain A"/>
    <property type="match status" value="1"/>
</dbReference>
<evidence type="ECO:0000313" key="2">
    <source>
        <dbReference type="EMBL" id="AZA93850.1"/>
    </source>
</evidence>
<sequence>MKNLDCSIIIVNYNTCKLTLDCIESIQKFSTGFTYEIIVVDNASSDESSVILPKTENIRFIQSGNNLGFGFANNLGAKSAKGKFLFLLNSDTILLDNSIKKMLDFYVANQNILNIGALGCILTDEDGRFINSGGFFPKAKNYINTYFGKNLKEFEISTQNEFQEIDFVTGADLLISRQIYEDIGGFDENFFLYYEETDLQKRLVNLGYKNYILTTTKIIHLEGGSDFGATVSNFKRTVIHQSRNRYLKKHDRENYYKYIFLDFFATFGRLANKQYTTKEKFAFLKANFKSYF</sequence>
<dbReference type="Pfam" id="PF00535">
    <property type="entry name" value="Glycos_transf_2"/>
    <property type="match status" value="1"/>
</dbReference>
<reference evidence="2 3" key="1">
    <citation type="submission" date="2018-11" db="EMBL/GenBank/DDBJ databases">
        <title>Proposal to divide the Flavobacteriaceae and reorganize its genera based on Amino Acid Identity values calculated from whole genome sequences.</title>
        <authorList>
            <person name="Nicholson A.C."/>
            <person name="Gulvik C.A."/>
            <person name="Whitney A.M."/>
            <person name="Humrighouse B.W."/>
            <person name="Bell M."/>
            <person name="Holmes B."/>
            <person name="Steigerwalt A.G."/>
            <person name="Villarma A."/>
            <person name="Sheth M."/>
            <person name="Batra D."/>
            <person name="Pryor J."/>
            <person name="Bernardet J.-F."/>
            <person name="Hugo C."/>
            <person name="Kampfer P."/>
            <person name="Newman J."/>
            <person name="McQuiston J.R."/>
        </authorList>
    </citation>
    <scope>NUCLEOTIDE SEQUENCE [LARGE SCALE GENOMIC DNA]</scope>
    <source>
        <strain evidence="2 3">G0041</strain>
    </source>
</reference>
<dbReference type="InterPro" id="IPR001173">
    <property type="entry name" value="Glyco_trans_2-like"/>
</dbReference>
<dbReference type="InterPro" id="IPR029044">
    <property type="entry name" value="Nucleotide-diphossugar_trans"/>
</dbReference>
<dbReference type="RefSeq" id="WP_123857380.1">
    <property type="nucleotide sequence ID" value="NZ_CP033923.1"/>
</dbReference>
<dbReference type="PANTHER" id="PTHR43179:SF7">
    <property type="entry name" value="RHAMNOSYLTRANSFERASE WBBL"/>
    <property type="match status" value="1"/>
</dbReference>
<protein>
    <submittedName>
        <fullName evidence="2">Glycosyltransferase family 2 protein</fullName>
    </submittedName>
</protein>
<gene>
    <name evidence="2" type="ORF">EG343_08505</name>
</gene>
<organism evidence="2 3">
    <name type="scientific">Chryseobacterium nakagawai</name>
    <dbReference type="NCBI Taxonomy" id="1241982"/>
    <lineage>
        <taxon>Bacteria</taxon>
        <taxon>Pseudomonadati</taxon>
        <taxon>Bacteroidota</taxon>
        <taxon>Flavobacteriia</taxon>
        <taxon>Flavobacteriales</taxon>
        <taxon>Weeksellaceae</taxon>
        <taxon>Chryseobacterium group</taxon>
        <taxon>Chryseobacterium</taxon>
    </lineage>
</organism>
<dbReference type="PANTHER" id="PTHR43179">
    <property type="entry name" value="RHAMNOSYLTRANSFERASE WBBL"/>
    <property type="match status" value="1"/>
</dbReference>
<keyword evidence="3" id="KW-1185">Reference proteome</keyword>
<dbReference type="EMBL" id="CP033923">
    <property type="protein sequence ID" value="AZA93850.1"/>
    <property type="molecule type" value="Genomic_DNA"/>
</dbReference>
<name>A0AAD0YRV6_CHRNA</name>
<dbReference type="AlphaFoldDB" id="A0AAD0YRV6"/>
<dbReference type="SUPFAM" id="SSF53448">
    <property type="entry name" value="Nucleotide-diphospho-sugar transferases"/>
    <property type="match status" value="1"/>
</dbReference>
<proteinExistence type="predicted"/>
<dbReference type="KEGG" id="cnk:EG343_08505"/>
<evidence type="ECO:0000259" key="1">
    <source>
        <dbReference type="Pfam" id="PF00535"/>
    </source>
</evidence>
<evidence type="ECO:0000313" key="3">
    <source>
        <dbReference type="Proteomes" id="UP000278288"/>
    </source>
</evidence>